<keyword evidence="5" id="KW-0548">Nucleotidyltransferase</keyword>
<keyword evidence="4" id="KW-0808">Transferase</keyword>
<dbReference type="FunFam" id="2.60.120.10:FF:000032">
    <property type="entry name" value="Mannose-1-phosphate guanylyltransferase/mannose-6-phosphate isomerase"/>
    <property type="match status" value="1"/>
</dbReference>
<dbReference type="FunFam" id="3.90.550.10:FF:000046">
    <property type="entry name" value="Mannose-1-phosphate guanylyltransferase (GDP)"/>
    <property type="match status" value="1"/>
</dbReference>
<dbReference type="SUPFAM" id="SSF51182">
    <property type="entry name" value="RmlC-like cupins"/>
    <property type="match status" value="1"/>
</dbReference>
<dbReference type="PATRIC" id="fig|1384056.3.peg.1768"/>
<comment type="function">
    <text evidence="10">Involved in xanthan production.</text>
</comment>
<dbReference type="STRING" id="1384056.N787_12200"/>
<evidence type="ECO:0000256" key="9">
    <source>
        <dbReference type="ARBA" id="ARBA00047343"/>
    </source>
</evidence>
<dbReference type="InterPro" id="IPR029044">
    <property type="entry name" value="Nucleotide-diphossugar_trans"/>
</dbReference>
<dbReference type="Pfam" id="PF01050">
    <property type="entry name" value="MannoseP_isomer"/>
    <property type="match status" value="1"/>
</dbReference>
<feature type="domain" description="MannoseP isomerase/GMP-like beta-helix" evidence="15">
    <location>
        <begin position="314"/>
        <end position="367"/>
    </location>
</feature>
<evidence type="ECO:0000256" key="7">
    <source>
        <dbReference type="ARBA" id="ARBA00023134"/>
    </source>
</evidence>
<dbReference type="EC" id="2.7.7.13" evidence="3"/>
<comment type="caution">
    <text evidence="16">The sequence shown here is derived from an EMBL/GenBank/DDBJ whole genome shotgun (WGS) entry which is preliminary data.</text>
</comment>
<evidence type="ECO:0000259" key="15">
    <source>
        <dbReference type="Pfam" id="PF22640"/>
    </source>
</evidence>
<dbReference type="InterPro" id="IPR005835">
    <property type="entry name" value="NTP_transferase_dom"/>
</dbReference>
<dbReference type="InterPro" id="IPR006375">
    <property type="entry name" value="Man1P_GuaTrfase/Man6P_Isoase"/>
</dbReference>
<evidence type="ECO:0000259" key="14">
    <source>
        <dbReference type="Pfam" id="PF01050"/>
    </source>
</evidence>
<keyword evidence="7" id="KW-0342">GTP-binding</keyword>
<evidence type="ECO:0000256" key="6">
    <source>
        <dbReference type="ARBA" id="ARBA00022741"/>
    </source>
</evidence>
<evidence type="ECO:0000256" key="8">
    <source>
        <dbReference type="ARBA" id="ARBA00023169"/>
    </source>
</evidence>
<dbReference type="Proteomes" id="UP000029393">
    <property type="component" value="Unassembled WGS sequence"/>
</dbReference>
<dbReference type="RefSeq" id="WP_034212926.1">
    <property type="nucleotide sequence ID" value="NZ_AVCK01000024.1"/>
</dbReference>
<keyword evidence="17" id="KW-1185">Reference proteome</keyword>
<dbReference type="InterPro" id="IPR049577">
    <property type="entry name" value="GMPP_N"/>
</dbReference>
<dbReference type="Gene3D" id="2.60.120.10">
    <property type="entry name" value="Jelly Rolls"/>
    <property type="match status" value="1"/>
</dbReference>
<dbReference type="GO" id="GO:0004475">
    <property type="term" value="F:mannose-1-phosphate guanylyltransferase (GTP) activity"/>
    <property type="evidence" value="ECO:0007669"/>
    <property type="project" value="UniProtKB-EC"/>
</dbReference>
<dbReference type="CDD" id="cd02213">
    <property type="entry name" value="cupin_PMI_typeII_C"/>
    <property type="match status" value="1"/>
</dbReference>
<evidence type="ECO:0000256" key="1">
    <source>
        <dbReference type="ARBA" id="ARBA00004823"/>
    </source>
</evidence>
<comment type="similarity">
    <text evidence="2 12">Belongs to the mannose-6-phosphate isomerase type 2 family.</text>
</comment>
<dbReference type="GO" id="GO:0009298">
    <property type="term" value="P:GDP-mannose biosynthetic process"/>
    <property type="evidence" value="ECO:0007669"/>
    <property type="project" value="UniProtKB-UniPathway"/>
</dbReference>
<dbReference type="Pfam" id="PF22640">
    <property type="entry name" value="ManC_GMP_beta-helix"/>
    <property type="match status" value="1"/>
</dbReference>
<dbReference type="AlphaFoldDB" id="A0A091B2D3"/>
<dbReference type="EMBL" id="AVCK01000024">
    <property type="protein sequence ID" value="KFN45727.1"/>
    <property type="molecule type" value="Genomic_DNA"/>
</dbReference>
<evidence type="ECO:0000256" key="5">
    <source>
        <dbReference type="ARBA" id="ARBA00022695"/>
    </source>
</evidence>
<feature type="domain" description="Nucleotidyl transferase" evidence="13">
    <location>
        <begin position="6"/>
        <end position="306"/>
    </location>
</feature>
<dbReference type="UniPathway" id="UPA00126">
    <property type="reaction ID" value="UER00930"/>
</dbReference>
<dbReference type="OrthoDB" id="9806359at2"/>
<evidence type="ECO:0000256" key="10">
    <source>
        <dbReference type="ARBA" id="ARBA00056744"/>
    </source>
</evidence>
<evidence type="ECO:0000256" key="3">
    <source>
        <dbReference type="ARBA" id="ARBA00012387"/>
    </source>
</evidence>
<dbReference type="Pfam" id="PF00483">
    <property type="entry name" value="NTP_transferase"/>
    <property type="match status" value="1"/>
</dbReference>
<comment type="pathway">
    <text evidence="1">Nucleotide-sugar biosynthesis; GDP-alpha-D-mannose biosynthesis; GDP-alpha-D-mannose from alpha-D-mannose 1-phosphate (GTP route): step 1/1.</text>
</comment>
<keyword evidence="6" id="KW-0547">Nucleotide-binding</keyword>
<dbReference type="NCBIfam" id="TIGR01479">
    <property type="entry name" value="GMP_PMI"/>
    <property type="match status" value="1"/>
</dbReference>
<protein>
    <recommendedName>
        <fullName evidence="11">Xanthan biosynthesis protein XanB</fullName>
        <ecNumber evidence="3">2.7.7.13</ecNumber>
    </recommendedName>
</protein>
<name>A0A091B2D3_9GAMM</name>
<evidence type="ECO:0000313" key="17">
    <source>
        <dbReference type="Proteomes" id="UP000029393"/>
    </source>
</evidence>
<organism evidence="16 17">
    <name type="scientific">Arenimonas metalli CF5-1</name>
    <dbReference type="NCBI Taxonomy" id="1384056"/>
    <lineage>
        <taxon>Bacteria</taxon>
        <taxon>Pseudomonadati</taxon>
        <taxon>Pseudomonadota</taxon>
        <taxon>Gammaproteobacteria</taxon>
        <taxon>Lysobacterales</taxon>
        <taxon>Lysobacteraceae</taxon>
        <taxon>Arenimonas</taxon>
    </lineage>
</organism>
<dbReference type="InterPro" id="IPR011051">
    <property type="entry name" value="RmlC_Cupin_sf"/>
</dbReference>
<dbReference type="PANTHER" id="PTHR46390:SF1">
    <property type="entry name" value="MANNOSE-1-PHOSPHATE GUANYLYLTRANSFERASE"/>
    <property type="match status" value="1"/>
</dbReference>
<sequence length="492" mass="52646">MPQIIPVLLSGGSGTRLWPLSRETHPKQFQPLVGEQSLLQATWRRLAGMPGAAAPIVVANEEHRFMVAEQLRQLGVTPAALLLEPVGRNTAPAIAAAAMQAQAGGADPLLLVLPSDHVIRDEAGFRAAVLAAAPAAEAGKLVTFGIVPTGPETGYGYIKSAALPVGGPSGPKLSAKGFGTEVPPTGGARVVERFVEKPDLATAQAYVASGDYFWNSGMFLFRASRYLEELAAFAPAILAAAKTALAGAKRDADFLRLDRAAFEACPSDSIDYAVMEKTSHAAVLPIDVGWSDVGSWSALWEIADQDPDGNAHHGDVLAIDCRNTLAWGGRRLVSLLGLQDVIVVDTDDALLVAAKDQVQKVKEIVSVLKSQGRPQASVHRKVYRPWGSYDGIDSGDRFQVKRIVVKPGAALSLQMHHHRAEHWIVVSGSARVTCDDKVFLLAENQSTYIPLGSKHRLENPGKVPLELIEVQSGSYLGEDDIVRFEDVYGRSV</sequence>
<dbReference type="SUPFAM" id="SSF53448">
    <property type="entry name" value="Nucleotide-diphospho-sugar transferases"/>
    <property type="match status" value="1"/>
</dbReference>
<dbReference type="GO" id="GO:0000271">
    <property type="term" value="P:polysaccharide biosynthetic process"/>
    <property type="evidence" value="ECO:0007669"/>
    <property type="project" value="UniProtKB-KW"/>
</dbReference>
<dbReference type="PANTHER" id="PTHR46390">
    <property type="entry name" value="MANNOSE-1-PHOSPHATE GUANYLYLTRANSFERASE"/>
    <property type="match status" value="1"/>
</dbReference>
<dbReference type="GO" id="GO:0005525">
    <property type="term" value="F:GTP binding"/>
    <property type="evidence" value="ECO:0007669"/>
    <property type="project" value="UniProtKB-KW"/>
</dbReference>
<feature type="domain" description="Mannose-6-phosphate isomerase type II C-terminal" evidence="14">
    <location>
        <begin position="372"/>
        <end position="486"/>
    </location>
</feature>
<dbReference type="eggNOG" id="COG0662">
    <property type="taxonomic scope" value="Bacteria"/>
</dbReference>
<evidence type="ECO:0000256" key="4">
    <source>
        <dbReference type="ARBA" id="ARBA00022679"/>
    </source>
</evidence>
<evidence type="ECO:0000313" key="16">
    <source>
        <dbReference type="EMBL" id="KFN45727.1"/>
    </source>
</evidence>
<evidence type="ECO:0000256" key="11">
    <source>
        <dbReference type="ARBA" id="ARBA00074812"/>
    </source>
</evidence>
<dbReference type="InterPro" id="IPR051161">
    <property type="entry name" value="Mannose-6P_isomerase_type2"/>
</dbReference>
<evidence type="ECO:0000256" key="12">
    <source>
        <dbReference type="RuleBase" id="RU004190"/>
    </source>
</evidence>
<dbReference type="InterPro" id="IPR001538">
    <property type="entry name" value="Man6P_isomerase-2_C"/>
</dbReference>
<accession>A0A091B2D3</accession>
<dbReference type="CDD" id="cd02509">
    <property type="entry name" value="GDP-M1P_Guanylyltransferase"/>
    <property type="match status" value="1"/>
</dbReference>
<keyword evidence="8" id="KW-0270">Exopolysaccharide synthesis</keyword>
<proteinExistence type="inferred from homology"/>
<gene>
    <name evidence="16" type="ORF">N787_12200</name>
</gene>
<evidence type="ECO:0000256" key="2">
    <source>
        <dbReference type="ARBA" id="ARBA00006115"/>
    </source>
</evidence>
<comment type="catalytic activity">
    <reaction evidence="9">
        <text>alpha-D-mannose 1-phosphate + GTP + H(+) = GDP-alpha-D-mannose + diphosphate</text>
        <dbReference type="Rhea" id="RHEA:15229"/>
        <dbReference type="ChEBI" id="CHEBI:15378"/>
        <dbReference type="ChEBI" id="CHEBI:33019"/>
        <dbReference type="ChEBI" id="CHEBI:37565"/>
        <dbReference type="ChEBI" id="CHEBI:57527"/>
        <dbReference type="ChEBI" id="CHEBI:58409"/>
        <dbReference type="EC" id="2.7.7.13"/>
    </reaction>
</comment>
<reference evidence="16 17" key="1">
    <citation type="submission" date="2013-09" db="EMBL/GenBank/DDBJ databases">
        <title>Genome sequencing of Arenimonas metalli.</title>
        <authorList>
            <person name="Chen F."/>
            <person name="Wang G."/>
        </authorList>
    </citation>
    <scope>NUCLEOTIDE SEQUENCE [LARGE SCALE GENOMIC DNA]</scope>
    <source>
        <strain evidence="16 17">CF5-1</strain>
    </source>
</reference>
<dbReference type="Gene3D" id="3.90.550.10">
    <property type="entry name" value="Spore Coat Polysaccharide Biosynthesis Protein SpsA, Chain A"/>
    <property type="match status" value="1"/>
</dbReference>
<dbReference type="eggNOG" id="COG0836">
    <property type="taxonomic scope" value="Bacteria"/>
</dbReference>
<dbReference type="InterPro" id="IPR014710">
    <property type="entry name" value="RmlC-like_jellyroll"/>
</dbReference>
<evidence type="ECO:0000259" key="13">
    <source>
        <dbReference type="Pfam" id="PF00483"/>
    </source>
</evidence>
<dbReference type="InterPro" id="IPR054566">
    <property type="entry name" value="ManC/GMP-like_b-helix"/>
</dbReference>